<name>A5TXG7_FUSNP</name>
<evidence type="ECO:0000313" key="1">
    <source>
        <dbReference type="EMBL" id="EDK89592.1"/>
    </source>
</evidence>
<dbReference type="Proteomes" id="UP000001921">
    <property type="component" value="Chromosome"/>
</dbReference>
<reference evidence="1" key="1">
    <citation type="submission" date="2006-07" db="EMBL/GenBank/DDBJ databases">
        <authorList>
            <person name="Qin X."/>
            <person name="Weinstock G.M."/>
        </authorList>
    </citation>
    <scope>NUCLEOTIDE SEQUENCE [LARGE SCALE GENOMIC DNA]</scope>
    <source>
        <strain evidence="1">ATCC 10953</strain>
    </source>
</reference>
<proteinExistence type="predicted"/>
<protein>
    <submittedName>
        <fullName evidence="1">Uncharacterized protein</fullName>
    </submittedName>
</protein>
<dbReference type="EMBL" id="CM000440">
    <property type="protein sequence ID" value="EDK89592.1"/>
    <property type="molecule type" value="Genomic_DNA"/>
</dbReference>
<dbReference type="AlphaFoldDB" id="A5TXG7"/>
<dbReference type="HOGENOM" id="CLU_3344005_0_0_0"/>
<reference evidence="1" key="2">
    <citation type="submission" date="2007-05" db="EMBL/GenBank/DDBJ databases">
        <title>Genome sequence of Fusobacterium nucleatum subspecies polymorphum - a genetically tractable Fusobacterium.</title>
        <authorList>
            <person name="Karpathy S.E."/>
            <person name="Xiang Q."/>
            <person name="Gioia J."/>
            <person name="Jiang H."/>
            <person name="Liu Y."/>
            <person name="Petrosino J.F."/>
            <person name="Yerrapragada S."/>
            <person name="Fox G.E."/>
            <person name="Kinder Haake S."/>
            <person name="Weinstock G.M."/>
            <person name="Highlander S.K."/>
        </authorList>
    </citation>
    <scope>NUCLEOTIDE SEQUENCE [LARGE SCALE GENOMIC DNA]</scope>
    <source>
        <strain evidence="1">ATCC 10953</strain>
    </source>
</reference>
<organism evidence="1">
    <name type="scientific">Fusobacterium polymorphum ATCC 10953</name>
    <dbReference type="NCBI Taxonomy" id="393480"/>
    <lineage>
        <taxon>Bacteria</taxon>
        <taxon>Fusobacteriati</taxon>
        <taxon>Fusobacteriota</taxon>
        <taxon>Fusobacteriia</taxon>
        <taxon>Fusobacteriales</taxon>
        <taxon>Fusobacteriaceae</taxon>
        <taxon>Fusobacterium</taxon>
    </lineage>
</organism>
<sequence length="37" mass="4324">MNKKIKDMDMVKIGGDEETNIITIDRNFLYSKNFLST</sequence>
<accession>A5TXG7</accession>
<gene>
    <name evidence="1" type="ORF">FNP_1820</name>
</gene>